<proteinExistence type="predicted"/>
<dbReference type="InterPro" id="IPR052159">
    <property type="entry name" value="Competence_DNA_uptake"/>
</dbReference>
<evidence type="ECO:0000256" key="6">
    <source>
        <dbReference type="SAM" id="Phobius"/>
    </source>
</evidence>
<feature type="transmembrane region" description="Helical" evidence="6">
    <location>
        <begin position="485"/>
        <end position="504"/>
    </location>
</feature>
<reference evidence="8" key="2">
    <citation type="journal article" date="2021" name="PeerJ">
        <title>Extensive microbial diversity within the chicken gut microbiome revealed by metagenomics and culture.</title>
        <authorList>
            <person name="Gilroy R."/>
            <person name="Ravi A."/>
            <person name="Getino M."/>
            <person name="Pursley I."/>
            <person name="Horton D.L."/>
            <person name="Alikhan N.F."/>
            <person name="Baker D."/>
            <person name="Gharbi K."/>
            <person name="Hall N."/>
            <person name="Watson M."/>
            <person name="Adriaenssens E.M."/>
            <person name="Foster-Nyarko E."/>
            <person name="Jarju S."/>
            <person name="Secka A."/>
            <person name="Antonio M."/>
            <person name="Oren A."/>
            <person name="Chaudhuri R.R."/>
            <person name="La Ragione R."/>
            <person name="Hildebrand F."/>
            <person name="Pallen M.J."/>
        </authorList>
    </citation>
    <scope>NUCLEOTIDE SEQUENCE</scope>
    <source>
        <strain evidence="8">B3-4054</strain>
    </source>
</reference>
<dbReference type="PANTHER" id="PTHR30619:SF7">
    <property type="entry name" value="BETA-LACTAMASE DOMAIN PROTEIN"/>
    <property type="match status" value="1"/>
</dbReference>
<evidence type="ECO:0000259" key="7">
    <source>
        <dbReference type="Pfam" id="PF03772"/>
    </source>
</evidence>
<evidence type="ECO:0000256" key="1">
    <source>
        <dbReference type="ARBA" id="ARBA00004651"/>
    </source>
</evidence>
<feature type="transmembrane region" description="Helical" evidence="6">
    <location>
        <begin position="227"/>
        <end position="248"/>
    </location>
</feature>
<comment type="caution">
    <text evidence="8">The sequence shown here is derived from an EMBL/GenBank/DDBJ whole genome shotgun (WGS) entry which is preliminary data.</text>
</comment>
<evidence type="ECO:0000256" key="5">
    <source>
        <dbReference type="ARBA" id="ARBA00023136"/>
    </source>
</evidence>
<evidence type="ECO:0000256" key="4">
    <source>
        <dbReference type="ARBA" id="ARBA00022989"/>
    </source>
</evidence>
<keyword evidence="5 6" id="KW-0472">Membrane</keyword>
<feature type="transmembrane region" description="Helical" evidence="6">
    <location>
        <begin position="260"/>
        <end position="279"/>
    </location>
</feature>
<dbReference type="PANTHER" id="PTHR30619">
    <property type="entry name" value="DNA INTERNALIZATION/COMPETENCE PROTEIN COMEC/REC2"/>
    <property type="match status" value="1"/>
</dbReference>
<comment type="subcellular location">
    <subcellularLocation>
        <location evidence="1">Cell membrane</location>
        <topology evidence="1">Multi-pass membrane protein</topology>
    </subcellularLocation>
</comment>
<feature type="transmembrane region" description="Helical" evidence="6">
    <location>
        <begin position="361"/>
        <end position="380"/>
    </location>
</feature>
<evidence type="ECO:0000256" key="2">
    <source>
        <dbReference type="ARBA" id="ARBA00022475"/>
    </source>
</evidence>
<keyword evidence="3 6" id="KW-0812">Transmembrane</keyword>
<feature type="transmembrane region" description="Helical" evidence="6">
    <location>
        <begin position="460"/>
        <end position="479"/>
    </location>
</feature>
<evidence type="ECO:0000313" key="8">
    <source>
        <dbReference type="EMBL" id="MBO8450353.1"/>
    </source>
</evidence>
<keyword evidence="4 6" id="KW-1133">Transmembrane helix</keyword>
<protein>
    <submittedName>
        <fullName evidence="8">ComEC/Rec2 family competence protein</fullName>
    </submittedName>
</protein>
<dbReference type="EMBL" id="JADIMS010000074">
    <property type="protein sequence ID" value="MBO8450353.1"/>
    <property type="molecule type" value="Genomic_DNA"/>
</dbReference>
<feature type="transmembrane region" description="Helical" evidence="6">
    <location>
        <begin position="401"/>
        <end position="424"/>
    </location>
</feature>
<name>A0A9D9ENV1_9SPIR</name>
<feature type="transmembrane region" description="Helical" evidence="6">
    <location>
        <begin position="291"/>
        <end position="310"/>
    </location>
</feature>
<feature type="transmembrane region" description="Helical" evidence="6">
    <location>
        <begin position="58"/>
        <end position="81"/>
    </location>
</feature>
<evidence type="ECO:0000313" key="9">
    <source>
        <dbReference type="Proteomes" id="UP000823616"/>
    </source>
</evidence>
<feature type="transmembrane region" description="Helical" evidence="6">
    <location>
        <begin position="331"/>
        <end position="349"/>
    </location>
</feature>
<evidence type="ECO:0000256" key="3">
    <source>
        <dbReference type="ARBA" id="ARBA00022692"/>
    </source>
</evidence>
<gene>
    <name evidence="8" type="ORF">IAA96_04525</name>
</gene>
<dbReference type="Pfam" id="PF03772">
    <property type="entry name" value="Competence"/>
    <property type="match status" value="1"/>
</dbReference>
<dbReference type="GO" id="GO:0005886">
    <property type="term" value="C:plasma membrane"/>
    <property type="evidence" value="ECO:0007669"/>
    <property type="project" value="UniProtKB-SubCell"/>
</dbReference>
<dbReference type="AlphaFoldDB" id="A0A9D9ENV1"/>
<keyword evidence="2" id="KW-1003">Cell membrane</keyword>
<feature type="transmembrane region" description="Helical" evidence="6">
    <location>
        <begin position="430"/>
        <end position="448"/>
    </location>
</feature>
<dbReference type="NCBIfam" id="TIGR00360">
    <property type="entry name" value="ComEC_N-term"/>
    <property type="match status" value="1"/>
</dbReference>
<reference evidence="8" key="1">
    <citation type="submission" date="2020-10" db="EMBL/GenBank/DDBJ databases">
        <authorList>
            <person name="Gilroy R."/>
        </authorList>
    </citation>
    <scope>NUCLEOTIDE SEQUENCE</scope>
    <source>
        <strain evidence="8">B3-4054</strain>
    </source>
</reference>
<dbReference type="Proteomes" id="UP000823616">
    <property type="component" value="Unassembled WGS sequence"/>
</dbReference>
<feature type="transmembrane region" description="Helical" evidence="6">
    <location>
        <begin position="22"/>
        <end position="46"/>
    </location>
</feature>
<accession>A0A9D9ENV1</accession>
<feature type="domain" description="ComEC/Rec2-related protein" evidence="7">
    <location>
        <begin position="240"/>
        <end position="501"/>
    </location>
</feature>
<organism evidence="8 9">
    <name type="scientific">Candidatus Avitreponema avistercoris</name>
    <dbReference type="NCBI Taxonomy" id="2840705"/>
    <lineage>
        <taxon>Bacteria</taxon>
        <taxon>Pseudomonadati</taxon>
        <taxon>Spirochaetota</taxon>
        <taxon>Spirochaetia</taxon>
        <taxon>Spirochaetales</taxon>
        <taxon>Candidatus Avitreponema</taxon>
    </lineage>
</organism>
<sequence>MPPVYPAAAAAVFVLVFFRPEAFAVFPAAVLCVLFLSLCLVSAVCGGKNPRARFWQQVFCIPLCAGFAVGTLALFRIHLYALPPVSLAPPGHVERVLVRLRSDPVPWGESLFRAEGEALTFFAGGTEFPAEGRIALLIPPEIAKSALPGNTAAGHTRIPLALGSTLLCTGKFSASSFNGNSGGGDGSRGEPVRFVVSSVARQEAGNTFLAAVFRGRASLRLAMMKQIYAWGESGGFFLALASGMREFLDAGVNEMFRRAGLSHILALSGMHLAVLGGAVTAVCGKTGGKRFAVRVSLAAMVLFVFFAGFSPSLLRSLLFALAAAAVRRAGFRIRMLPVLAFVFLLHILLKPEDFYSLSFQLSYLATAGIFSAGIFFREVLDGVLPEKAVSALSVSLGAQAAVFPLSMSVFGMFAAAGIPAGLVLSFPSSFFLLSGIVCLFLSWLVPFFTNFCGLFLQIQYEAICCVTAWFAGFPALHAGENTLPQPLLPCILLLLSVCAGFWILPAVRRRRMHGVDFSGL</sequence>
<dbReference type="InterPro" id="IPR004477">
    <property type="entry name" value="ComEC_N"/>
</dbReference>